<dbReference type="UniPathway" id="UPA00053">
    <property type="reaction ID" value="UER00088"/>
</dbReference>
<evidence type="ECO:0000256" key="1">
    <source>
        <dbReference type="ARBA" id="ARBA00002641"/>
    </source>
</evidence>
<comment type="catalytic activity">
    <reaction evidence="12">
        <text>shikimate + ATP = 3-phosphoshikimate + ADP + H(+)</text>
        <dbReference type="Rhea" id="RHEA:13121"/>
        <dbReference type="ChEBI" id="CHEBI:15378"/>
        <dbReference type="ChEBI" id="CHEBI:30616"/>
        <dbReference type="ChEBI" id="CHEBI:36208"/>
        <dbReference type="ChEBI" id="CHEBI:145989"/>
        <dbReference type="ChEBI" id="CHEBI:456216"/>
        <dbReference type="EC" id="2.7.1.71"/>
    </reaction>
</comment>
<evidence type="ECO:0000256" key="4">
    <source>
        <dbReference type="ARBA" id="ARBA00006997"/>
    </source>
</evidence>
<reference evidence="14" key="1">
    <citation type="submission" date="2013-01" db="EMBL/GenBank/DDBJ databases">
        <title>Draft Genome Sequence of a Mulberry Tree, Morus notabilis C.K. Schneid.</title>
        <authorList>
            <person name="He N."/>
            <person name="Zhao S."/>
        </authorList>
    </citation>
    <scope>NUCLEOTIDE SEQUENCE</scope>
</reference>
<keyword evidence="9 13" id="KW-0418">Kinase</keyword>
<evidence type="ECO:0000256" key="8">
    <source>
        <dbReference type="ARBA" id="ARBA00022741"/>
    </source>
</evidence>
<dbReference type="EMBL" id="KE345890">
    <property type="protein sequence ID" value="EXC19720.1"/>
    <property type="molecule type" value="Genomic_DNA"/>
</dbReference>
<dbReference type="PROSITE" id="PS01128">
    <property type="entry name" value="SHIKIMATE_KINASE"/>
    <property type="match status" value="1"/>
</dbReference>
<keyword evidence="10" id="KW-0067">ATP-binding</keyword>
<protein>
    <recommendedName>
        <fullName evidence="5">shikimate kinase</fullName>
        <ecNumber evidence="5">2.7.1.71</ecNumber>
    </recommendedName>
</protein>
<dbReference type="GO" id="GO:0009423">
    <property type="term" value="P:chorismate biosynthetic process"/>
    <property type="evidence" value="ECO:0007669"/>
    <property type="project" value="UniProtKB-UniPathway"/>
</dbReference>
<dbReference type="HAMAP" id="MF_00109">
    <property type="entry name" value="Shikimate_kinase"/>
    <property type="match status" value="1"/>
</dbReference>
<dbReference type="SUPFAM" id="SSF52540">
    <property type="entry name" value="P-loop containing nucleoside triphosphate hydrolases"/>
    <property type="match status" value="1"/>
</dbReference>
<comment type="subcellular location">
    <subcellularLocation>
        <location evidence="2">Plastid</location>
        <location evidence="2">Chloroplast</location>
    </subcellularLocation>
</comment>
<name>W9SP88_9ROSA</name>
<dbReference type="InterPro" id="IPR023000">
    <property type="entry name" value="Shikimate_kinase_CS"/>
</dbReference>
<evidence type="ECO:0000256" key="9">
    <source>
        <dbReference type="ARBA" id="ARBA00022777"/>
    </source>
</evidence>
<dbReference type="GO" id="GO:0009507">
    <property type="term" value="C:chloroplast"/>
    <property type="evidence" value="ECO:0007669"/>
    <property type="project" value="UniProtKB-SubCell"/>
</dbReference>
<dbReference type="GO" id="GO:0004765">
    <property type="term" value="F:shikimate kinase activity"/>
    <property type="evidence" value="ECO:0007669"/>
    <property type="project" value="UniProtKB-EC"/>
</dbReference>
<evidence type="ECO:0000256" key="10">
    <source>
        <dbReference type="ARBA" id="ARBA00022840"/>
    </source>
</evidence>
<dbReference type="EC" id="2.7.1.71" evidence="5"/>
<dbReference type="eggNOG" id="ENOG502QTKR">
    <property type="taxonomic scope" value="Eukaryota"/>
</dbReference>
<dbReference type="AlphaFoldDB" id="W9SP88"/>
<evidence type="ECO:0000256" key="5">
    <source>
        <dbReference type="ARBA" id="ARBA00012154"/>
    </source>
</evidence>
<comment type="function">
    <text evidence="1">Catalyzes the specific phosphorylation of the 3-hydroxyl group of shikimic acid using ATP as a cosubstrate.</text>
</comment>
<keyword evidence="11" id="KW-0057">Aromatic amino acid biosynthesis</keyword>
<evidence type="ECO:0000256" key="7">
    <source>
        <dbReference type="ARBA" id="ARBA00022679"/>
    </source>
</evidence>
<evidence type="ECO:0000313" key="13">
    <source>
        <dbReference type="EMBL" id="EXC19720.1"/>
    </source>
</evidence>
<sequence length="358" mass="39643">MEARVAQTLQFSAWIPSEKVVRRPSGSVPVSRTLKDQRKLQVIVSARFPTSKASDRPRNAALEVSCSYKNFPDLPSTVSTMGFPELPLSAALYSSFVVNSEIVGCLLLHHETTPELSSVVESENYNASIDEALLLKVCNETFPFLVYVAHQVSGMMGSGKTTIGKILSKALEYSFSDCDTLVEQEAGGIAVADIFKLHGEGFFRDRETEVLRKLSLMHRFVVSTGGGAVIRPINWKYMHKGVSVWLDVPLEALAQRIATVGTGSRPLLHHDSGDVYTKTFMRLSSLFEERSEAYGNASARVSLESARTNSQLSEEKGRWSKYVKVKLPTERQVKFSSVNVAFLLPTVLQKFRLKCLGV</sequence>
<keyword evidence="7" id="KW-0808">Transferase</keyword>
<dbReference type="Gene3D" id="3.40.50.300">
    <property type="entry name" value="P-loop containing nucleotide triphosphate hydrolases"/>
    <property type="match status" value="1"/>
</dbReference>
<dbReference type="GO" id="GO:0005524">
    <property type="term" value="F:ATP binding"/>
    <property type="evidence" value="ECO:0007669"/>
    <property type="project" value="UniProtKB-KW"/>
</dbReference>
<comment type="similarity">
    <text evidence="4">Belongs to the shikimate kinase family.</text>
</comment>
<dbReference type="GO" id="GO:0005829">
    <property type="term" value="C:cytosol"/>
    <property type="evidence" value="ECO:0007669"/>
    <property type="project" value="TreeGrafter"/>
</dbReference>
<evidence type="ECO:0000256" key="6">
    <source>
        <dbReference type="ARBA" id="ARBA00022605"/>
    </source>
</evidence>
<comment type="pathway">
    <text evidence="3">Metabolic intermediate biosynthesis; chorismate biosynthesis; chorismate from D-erythrose 4-phosphate and phosphoenolpyruvate: step 5/7.</text>
</comment>
<dbReference type="STRING" id="981085.W9SP88"/>
<dbReference type="PRINTS" id="PR01100">
    <property type="entry name" value="SHIKIMTKNASE"/>
</dbReference>
<evidence type="ECO:0000256" key="3">
    <source>
        <dbReference type="ARBA" id="ARBA00004842"/>
    </source>
</evidence>
<dbReference type="InterPro" id="IPR031322">
    <property type="entry name" value="Shikimate/glucono_kinase"/>
</dbReference>
<evidence type="ECO:0000256" key="2">
    <source>
        <dbReference type="ARBA" id="ARBA00004229"/>
    </source>
</evidence>
<evidence type="ECO:0000256" key="11">
    <source>
        <dbReference type="ARBA" id="ARBA00023141"/>
    </source>
</evidence>
<dbReference type="InterPro" id="IPR027417">
    <property type="entry name" value="P-loop_NTPase"/>
</dbReference>
<proteinExistence type="inferred from homology"/>
<dbReference type="CDD" id="cd00464">
    <property type="entry name" value="SK"/>
    <property type="match status" value="1"/>
</dbReference>
<dbReference type="InterPro" id="IPR000623">
    <property type="entry name" value="Shikimate_kinase/TSH1"/>
</dbReference>
<keyword evidence="6" id="KW-0028">Amino-acid biosynthesis</keyword>
<keyword evidence="8" id="KW-0547">Nucleotide-binding</keyword>
<dbReference type="GO" id="GO:0008652">
    <property type="term" value="P:amino acid biosynthetic process"/>
    <property type="evidence" value="ECO:0007669"/>
    <property type="project" value="UniProtKB-KW"/>
</dbReference>
<accession>W9SP88</accession>
<dbReference type="PANTHER" id="PTHR21087">
    <property type="entry name" value="SHIKIMATE KINASE"/>
    <property type="match status" value="1"/>
</dbReference>
<dbReference type="GO" id="GO:0009073">
    <property type="term" value="P:aromatic amino acid family biosynthetic process"/>
    <property type="evidence" value="ECO:0007669"/>
    <property type="project" value="UniProtKB-KW"/>
</dbReference>
<gene>
    <name evidence="13" type="ORF">L484_008345</name>
</gene>
<dbReference type="PANTHER" id="PTHR21087:SF16">
    <property type="entry name" value="SHIKIMATE KINASE 1, CHLOROPLASTIC"/>
    <property type="match status" value="1"/>
</dbReference>
<organism evidence="13 14">
    <name type="scientific">Morus notabilis</name>
    <dbReference type="NCBI Taxonomy" id="981085"/>
    <lineage>
        <taxon>Eukaryota</taxon>
        <taxon>Viridiplantae</taxon>
        <taxon>Streptophyta</taxon>
        <taxon>Embryophyta</taxon>
        <taxon>Tracheophyta</taxon>
        <taxon>Spermatophyta</taxon>
        <taxon>Magnoliopsida</taxon>
        <taxon>eudicotyledons</taxon>
        <taxon>Gunneridae</taxon>
        <taxon>Pentapetalae</taxon>
        <taxon>rosids</taxon>
        <taxon>fabids</taxon>
        <taxon>Rosales</taxon>
        <taxon>Moraceae</taxon>
        <taxon>Moreae</taxon>
        <taxon>Morus</taxon>
    </lineage>
</organism>
<evidence type="ECO:0000313" key="14">
    <source>
        <dbReference type="Proteomes" id="UP000030645"/>
    </source>
</evidence>
<dbReference type="FunFam" id="3.40.50.300:FF:001033">
    <property type="entry name" value="Shikimate kinase 2, chloroplastic"/>
    <property type="match status" value="1"/>
</dbReference>
<keyword evidence="14" id="KW-1185">Reference proteome</keyword>
<dbReference type="Pfam" id="PF01202">
    <property type="entry name" value="SKI"/>
    <property type="match status" value="1"/>
</dbReference>
<evidence type="ECO:0000256" key="12">
    <source>
        <dbReference type="ARBA" id="ARBA00048567"/>
    </source>
</evidence>
<dbReference type="Proteomes" id="UP000030645">
    <property type="component" value="Unassembled WGS sequence"/>
</dbReference>